<organism evidence="1 2">
    <name type="scientific">Dreissena polymorpha</name>
    <name type="common">Zebra mussel</name>
    <name type="synonym">Mytilus polymorpha</name>
    <dbReference type="NCBI Taxonomy" id="45954"/>
    <lineage>
        <taxon>Eukaryota</taxon>
        <taxon>Metazoa</taxon>
        <taxon>Spiralia</taxon>
        <taxon>Lophotrochozoa</taxon>
        <taxon>Mollusca</taxon>
        <taxon>Bivalvia</taxon>
        <taxon>Autobranchia</taxon>
        <taxon>Heteroconchia</taxon>
        <taxon>Euheterodonta</taxon>
        <taxon>Imparidentia</taxon>
        <taxon>Neoheterodontei</taxon>
        <taxon>Myida</taxon>
        <taxon>Dreissenoidea</taxon>
        <taxon>Dreissenidae</taxon>
        <taxon>Dreissena</taxon>
    </lineage>
</organism>
<reference evidence="1" key="2">
    <citation type="submission" date="2020-11" db="EMBL/GenBank/DDBJ databases">
        <authorList>
            <person name="McCartney M.A."/>
            <person name="Auch B."/>
            <person name="Kono T."/>
            <person name="Mallez S."/>
            <person name="Becker A."/>
            <person name="Gohl D.M."/>
            <person name="Silverstein K.A.T."/>
            <person name="Koren S."/>
            <person name="Bechman K.B."/>
            <person name="Herman A."/>
            <person name="Abrahante J.E."/>
            <person name="Garbe J."/>
        </authorList>
    </citation>
    <scope>NUCLEOTIDE SEQUENCE</scope>
    <source>
        <strain evidence="1">Duluth1</strain>
        <tissue evidence="1">Whole animal</tissue>
    </source>
</reference>
<accession>A0A9D4EPM4</accession>
<dbReference type="EMBL" id="JAIWYP010000008">
    <property type="protein sequence ID" value="KAH3781770.1"/>
    <property type="molecule type" value="Genomic_DNA"/>
</dbReference>
<reference evidence="1" key="1">
    <citation type="journal article" date="2019" name="bioRxiv">
        <title>The Genome of the Zebra Mussel, Dreissena polymorpha: A Resource for Invasive Species Research.</title>
        <authorList>
            <person name="McCartney M.A."/>
            <person name="Auch B."/>
            <person name="Kono T."/>
            <person name="Mallez S."/>
            <person name="Zhang Y."/>
            <person name="Obille A."/>
            <person name="Becker A."/>
            <person name="Abrahante J.E."/>
            <person name="Garbe J."/>
            <person name="Badalamenti J.P."/>
            <person name="Herman A."/>
            <person name="Mangelson H."/>
            <person name="Liachko I."/>
            <person name="Sullivan S."/>
            <person name="Sone E.D."/>
            <person name="Koren S."/>
            <person name="Silverstein K.A.T."/>
            <person name="Beckman K.B."/>
            <person name="Gohl D.M."/>
        </authorList>
    </citation>
    <scope>NUCLEOTIDE SEQUENCE</scope>
    <source>
        <strain evidence="1">Duluth1</strain>
        <tissue evidence="1">Whole animal</tissue>
    </source>
</reference>
<sequence length="57" mass="6553">MGKIMQPPSPWAWPIQLRGRCQQKQICLSTYESDEESVSNFLTPDERAQTGMIMCFS</sequence>
<dbReference type="AlphaFoldDB" id="A0A9D4EPM4"/>
<gene>
    <name evidence="1" type="ORF">DPMN_159674</name>
</gene>
<name>A0A9D4EPM4_DREPO</name>
<proteinExistence type="predicted"/>
<evidence type="ECO:0000313" key="1">
    <source>
        <dbReference type="EMBL" id="KAH3781770.1"/>
    </source>
</evidence>
<protein>
    <submittedName>
        <fullName evidence="1">Uncharacterized protein</fullName>
    </submittedName>
</protein>
<dbReference type="Proteomes" id="UP000828390">
    <property type="component" value="Unassembled WGS sequence"/>
</dbReference>
<comment type="caution">
    <text evidence="1">The sequence shown here is derived from an EMBL/GenBank/DDBJ whole genome shotgun (WGS) entry which is preliminary data.</text>
</comment>
<keyword evidence="2" id="KW-1185">Reference proteome</keyword>
<evidence type="ECO:0000313" key="2">
    <source>
        <dbReference type="Proteomes" id="UP000828390"/>
    </source>
</evidence>